<reference evidence="2 3" key="1">
    <citation type="submission" date="2024-10" db="EMBL/GenBank/DDBJ databases">
        <authorList>
            <person name="Ryan C."/>
        </authorList>
    </citation>
    <scope>NUCLEOTIDE SEQUENCE [LARGE SCALE GENOMIC DNA]</scope>
</reference>
<feature type="compositionally biased region" description="Polar residues" evidence="1">
    <location>
        <begin position="75"/>
        <end position="86"/>
    </location>
</feature>
<dbReference type="Proteomes" id="UP001497457">
    <property type="component" value="Unassembled WGS sequence"/>
</dbReference>
<accession>A0ABC9H8X3</accession>
<feature type="compositionally biased region" description="Basic and acidic residues" evidence="1">
    <location>
        <begin position="7"/>
        <end position="24"/>
    </location>
</feature>
<gene>
    <name evidence="2" type="ORF">URODEC1_LOCUS124263</name>
</gene>
<sequence>MLRRNPTRIEVRSSDRDELEEHLRAAAGTTPPPTTTTLAAGYTTPPAPVHPLLHLLHPPPGAGPSKAQRIGLPTTIPTLNLPSKPS</sequence>
<evidence type="ECO:0000313" key="3">
    <source>
        <dbReference type="Proteomes" id="UP001497457"/>
    </source>
</evidence>
<organism evidence="2 3">
    <name type="scientific">Urochloa decumbens</name>
    <dbReference type="NCBI Taxonomy" id="240449"/>
    <lineage>
        <taxon>Eukaryota</taxon>
        <taxon>Viridiplantae</taxon>
        <taxon>Streptophyta</taxon>
        <taxon>Embryophyta</taxon>
        <taxon>Tracheophyta</taxon>
        <taxon>Spermatophyta</taxon>
        <taxon>Magnoliopsida</taxon>
        <taxon>Liliopsida</taxon>
        <taxon>Poales</taxon>
        <taxon>Poaceae</taxon>
        <taxon>PACMAD clade</taxon>
        <taxon>Panicoideae</taxon>
        <taxon>Panicodae</taxon>
        <taxon>Paniceae</taxon>
        <taxon>Melinidinae</taxon>
        <taxon>Urochloa</taxon>
    </lineage>
</organism>
<dbReference type="EMBL" id="CAXIPR030004510">
    <property type="protein sequence ID" value="CAM0151277.1"/>
    <property type="molecule type" value="Genomic_DNA"/>
</dbReference>
<name>A0ABC9H8X3_9POAL</name>
<proteinExistence type="predicted"/>
<keyword evidence="3" id="KW-1185">Reference proteome</keyword>
<evidence type="ECO:0000313" key="2">
    <source>
        <dbReference type="EMBL" id="CAM0151277.1"/>
    </source>
</evidence>
<evidence type="ECO:0000256" key="1">
    <source>
        <dbReference type="SAM" id="MobiDB-lite"/>
    </source>
</evidence>
<feature type="compositionally biased region" description="Low complexity" evidence="1">
    <location>
        <begin position="25"/>
        <end position="56"/>
    </location>
</feature>
<feature type="region of interest" description="Disordered" evidence="1">
    <location>
        <begin position="1"/>
        <end position="86"/>
    </location>
</feature>
<protein>
    <submittedName>
        <fullName evidence="2">Uncharacterized protein</fullName>
    </submittedName>
</protein>
<dbReference type="AlphaFoldDB" id="A0ABC9H8X3"/>
<comment type="caution">
    <text evidence="2">The sequence shown here is derived from an EMBL/GenBank/DDBJ whole genome shotgun (WGS) entry which is preliminary data.</text>
</comment>